<name>A0ABX7NVS1_9BACT</name>
<dbReference type="EMBL" id="CP071090">
    <property type="protein sequence ID" value="QSQ22506.1"/>
    <property type="molecule type" value="Genomic_DNA"/>
</dbReference>
<sequence>MESPTPASAPAYAVEVAPSAWRQLGHLSNQDYVHLQQRLTALAMLASEGRLPDPRFITAAGVDTALSLTVGDFVLLYQVDPARAAIRLMEVTLRLITIPPPVSQR</sequence>
<accession>A0ABX7NVS1</accession>
<protein>
    <submittedName>
        <fullName evidence="1">Uncharacterized protein</fullName>
    </submittedName>
</protein>
<keyword evidence="2" id="KW-1185">Reference proteome</keyword>
<dbReference type="RefSeq" id="WP_206724082.1">
    <property type="nucleotide sequence ID" value="NZ_CP071090.1"/>
</dbReference>
<gene>
    <name evidence="1" type="ORF">JY651_46600</name>
</gene>
<reference evidence="1 2" key="1">
    <citation type="submission" date="2021-02" db="EMBL/GenBank/DDBJ databases">
        <title>De Novo genome assembly of isolated myxobacteria.</title>
        <authorList>
            <person name="Stevens D.C."/>
        </authorList>
    </citation>
    <scope>NUCLEOTIDE SEQUENCE [LARGE SCALE GENOMIC DNA]</scope>
    <source>
        <strain evidence="2">SCPEA02</strain>
    </source>
</reference>
<evidence type="ECO:0000313" key="2">
    <source>
        <dbReference type="Proteomes" id="UP000662747"/>
    </source>
</evidence>
<evidence type="ECO:0000313" key="1">
    <source>
        <dbReference type="EMBL" id="QSQ22506.1"/>
    </source>
</evidence>
<dbReference type="Proteomes" id="UP000662747">
    <property type="component" value="Chromosome"/>
</dbReference>
<proteinExistence type="predicted"/>
<organism evidence="1 2">
    <name type="scientific">Pyxidicoccus parkwayensis</name>
    <dbReference type="NCBI Taxonomy" id="2813578"/>
    <lineage>
        <taxon>Bacteria</taxon>
        <taxon>Pseudomonadati</taxon>
        <taxon>Myxococcota</taxon>
        <taxon>Myxococcia</taxon>
        <taxon>Myxococcales</taxon>
        <taxon>Cystobacterineae</taxon>
        <taxon>Myxococcaceae</taxon>
        <taxon>Pyxidicoccus</taxon>
    </lineage>
</organism>